<dbReference type="Pfam" id="PF16173">
    <property type="entry name" value="DUF4874"/>
    <property type="match status" value="1"/>
</dbReference>
<feature type="signal peptide" evidence="1">
    <location>
        <begin position="1"/>
        <end position="23"/>
    </location>
</feature>
<accession>A0A1Y1WYW8</accession>
<dbReference type="STRING" id="1754192.A0A1Y1WYW8"/>
<dbReference type="OrthoDB" id="6085154at2759"/>
<feature type="chain" id="PRO_5012349976" description="DUF4832 domain-containing protein" evidence="1">
    <location>
        <begin position="24"/>
        <end position="685"/>
    </location>
</feature>
<protein>
    <recommendedName>
        <fullName evidence="6">DUF4832 domain-containing protein</fullName>
    </recommendedName>
</protein>
<keyword evidence="5" id="KW-1185">Reference proteome</keyword>
<dbReference type="InterPro" id="IPR032267">
    <property type="entry name" value="DUF4832"/>
</dbReference>
<gene>
    <name evidence="4" type="ORF">BCR32DRAFT_282433</name>
</gene>
<evidence type="ECO:0000259" key="3">
    <source>
        <dbReference type="Pfam" id="PF16173"/>
    </source>
</evidence>
<dbReference type="Proteomes" id="UP000193944">
    <property type="component" value="Unassembled WGS sequence"/>
</dbReference>
<proteinExistence type="predicted"/>
<evidence type="ECO:0000313" key="4">
    <source>
        <dbReference type="EMBL" id="ORX78284.1"/>
    </source>
</evidence>
<dbReference type="Pfam" id="PF16116">
    <property type="entry name" value="DUF4832"/>
    <property type="match status" value="1"/>
</dbReference>
<feature type="domain" description="DUF4874" evidence="3">
    <location>
        <begin position="70"/>
        <end position="235"/>
    </location>
</feature>
<organism evidence="4 5">
    <name type="scientific">Anaeromyces robustus</name>
    <dbReference type="NCBI Taxonomy" id="1754192"/>
    <lineage>
        <taxon>Eukaryota</taxon>
        <taxon>Fungi</taxon>
        <taxon>Fungi incertae sedis</taxon>
        <taxon>Chytridiomycota</taxon>
        <taxon>Chytridiomycota incertae sedis</taxon>
        <taxon>Neocallimastigomycetes</taxon>
        <taxon>Neocallimastigales</taxon>
        <taxon>Neocallimastigaceae</taxon>
        <taxon>Anaeromyces</taxon>
    </lineage>
</organism>
<reference evidence="4 5" key="1">
    <citation type="submission" date="2016-08" db="EMBL/GenBank/DDBJ databases">
        <title>A Parts List for Fungal Cellulosomes Revealed by Comparative Genomics.</title>
        <authorList>
            <consortium name="DOE Joint Genome Institute"/>
            <person name="Haitjema C.H."/>
            <person name="Gilmore S.P."/>
            <person name="Henske J.K."/>
            <person name="Solomon K.V."/>
            <person name="De Groot R."/>
            <person name="Kuo A."/>
            <person name="Mondo S.J."/>
            <person name="Salamov A.A."/>
            <person name="Labutti K."/>
            <person name="Zhao Z."/>
            <person name="Chiniquy J."/>
            <person name="Barry K."/>
            <person name="Brewer H.M."/>
            <person name="Purvine S.O."/>
            <person name="Wright A.T."/>
            <person name="Boxma B."/>
            <person name="Van Alen T."/>
            <person name="Hackstein J.H."/>
            <person name="Baker S.E."/>
            <person name="Grigoriev I.V."/>
            <person name="O'Malley M.A."/>
        </authorList>
    </citation>
    <scope>NUCLEOTIDE SEQUENCE [LARGE SCALE GENOMIC DNA]</scope>
    <source>
        <strain evidence="4 5">S4</strain>
    </source>
</reference>
<comment type="caution">
    <text evidence="4">The sequence shown here is derived from an EMBL/GenBank/DDBJ whole genome shotgun (WGS) entry which is preliminary data.</text>
</comment>
<evidence type="ECO:0000256" key="1">
    <source>
        <dbReference type="SAM" id="SignalP"/>
    </source>
</evidence>
<sequence>MKFFNLTLLASLLFIFNNIVVNGKPTNSANDIVTSDLENSNFTKLVKKSTVSYQSVNYINYEESLNEFENSYRGFYSQMYVNLTRSGGKTEDIPSTHLVRILVDLSDFSKVRNKSSDYDLSDNAITLFTDILNKLRSNHKSAVVRFAYHPNFSDINHTYEPSIETILHHQEKLGKLLSNYTDVIAVVECGLLGMYGEMHTSYVYDESVFTKNMNKTISKWLEVLPKSINVSVRQPIFYCDWKGININDIDKDINSPSDKGYRVGIFNDGYFGSETDLGTYVNRSKEVKWISNQAKHTLFGGEFGGPDSKSKLANSFENILNEIFSTHTSYLNLDYYEGTLDNIKKAKYTSSSDKKYKGQTGMVYIQNHLGYRYVVKNVSITRSIGKNDSFGLMVKIANVGFANIIKPTELIIILKNTNTKTTYKFPLSDSSLKKEVLQNGNPNNWYSKTENTFKVEFKLPSNVPTGNYNVYLRLANDKSSSGNNGYPIRFANEGNNVWDSSLGANYLSDLTITDNNANNNKLNAKKYYTIKFKGTLKNNTNYYLGVNNLNGYQVFSIVNEADNTLSTKFRTWHVTSLTEPSFLYLSDGTYGNPGNPTNYCLDLGTRTTDQGYNYLSIVECSKAQHKFKYGGTYSDTIDVYNTNNQHIVNESGSKICLFYSNTPRVSRCEKHDEKPNMIWDKFLLN</sequence>
<reference evidence="4 5" key="2">
    <citation type="submission" date="2016-08" db="EMBL/GenBank/DDBJ databases">
        <title>Pervasive Adenine N6-methylation of Active Genes in Fungi.</title>
        <authorList>
            <consortium name="DOE Joint Genome Institute"/>
            <person name="Mondo S.J."/>
            <person name="Dannebaum R.O."/>
            <person name="Kuo R.C."/>
            <person name="Labutti K."/>
            <person name="Haridas S."/>
            <person name="Kuo A."/>
            <person name="Salamov A."/>
            <person name="Ahrendt S.R."/>
            <person name="Lipzen A."/>
            <person name="Sullivan W."/>
            <person name="Andreopoulos W.B."/>
            <person name="Clum A."/>
            <person name="Lindquist E."/>
            <person name="Daum C."/>
            <person name="Ramamoorthy G.K."/>
            <person name="Gryganskyi A."/>
            <person name="Culley D."/>
            <person name="Magnuson J.K."/>
            <person name="James T.Y."/>
            <person name="O'Malley M.A."/>
            <person name="Stajich J.E."/>
            <person name="Spatafora J.W."/>
            <person name="Visel A."/>
            <person name="Grigoriev I.V."/>
        </authorList>
    </citation>
    <scope>NUCLEOTIDE SEQUENCE [LARGE SCALE GENOMIC DNA]</scope>
    <source>
        <strain evidence="4 5">S4</strain>
    </source>
</reference>
<evidence type="ECO:0008006" key="6">
    <source>
        <dbReference type="Google" id="ProtNLM"/>
    </source>
</evidence>
<feature type="domain" description="DUF4832" evidence="2">
    <location>
        <begin position="262"/>
        <end position="492"/>
    </location>
</feature>
<evidence type="ECO:0000313" key="5">
    <source>
        <dbReference type="Proteomes" id="UP000193944"/>
    </source>
</evidence>
<dbReference type="InterPro" id="IPR032379">
    <property type="entry name" value="DUF4874"/>
</dbReference>
<evidence type="ECO:0000259" key="2">
    <source>
        <dbReference type="Pfam" id="PF16116"/>
    </source>
</evidence>
<dbReference type="EMBL" id="MCFG01000216">
    <property type="protein sequence ID" value="ORX78284.1"/>
    <property type="molecule type" value="Genomic_DNA"/>
</dbReference>
<keyword evidence="1" id="KW-0732">Signal</keyword>
<dbReference type="AlphaFoldDB" id="A0A1Y1WYW8"/>
<name>A0A1Y1WYW8_9FUNG</name>